<accession>A0ABU6K2I6</accession>
<keyword evidence="2 4" id="KW-0479">Metal-binding</keyword>
<dbReference type="Pfam" id="PF00034">
    <property type="entry name" value="Cytochrom_C"/>
    <property type="match status" value="1"/>
</dbReference>
<gene>
    <name evidence="7" type="ORF">VVD49_10375</name>
</gene>
<evidence type="ECO:0000259" key="6">
    <source>
        <dbReference type="PROSITE" id="PS51007"/>
    </source>
</evidence>
<comment type="caution">
    <text evidence="7">The sequence shown here is derived from an EMBL/GenBank/DDBJ whole genome shotgun (WGS) entry which is preliminary data.</text>
</comment>
<dbReference type="EMBL" id="JAYXHS010000002">
    <property type="protein sequence ID" value="MEC5386133.1"/>
    <property type="molecule type" value="Genomic_DNA"/>
</dbReference>
<dbReference type="Gene3D" id="1.10.760.10">
    <property type="entry name" value="Cytochrome c-like domain"/>
    <property type="match status" value="1"/>
</dbReference>
<dbReference type="RefSeq" id="WP_327599108.1">
    <property type="nucleotide sequence ID" value="NZ_JAYXHS010000002.1"/>
</dbReference>
<name>A0ABU6K2I6_9RHOO</name>
<keyword evidence="1 4" id="KW-0349">Heme</keyword>
<reference evidence="7 8" key="1">
    <citation type="submission" date="2024-01" db="EMBL/GenBank/DDBJ databases">
        <title>Uliginosibacterium soil sp. nov.</title>
        <authorList>
            <person name="Lv Y."/>
        </authorList>
    </citation>
    <scope>NUCLEOTIDE SEQUENCE [LARGE SCALE GENOMIC DNA]</scope>
    <source>
        <strain evidence="7 8">H3</strain>
    </source>
</reference>
<evidence type="ECO:0000256" key="3">
    <source>
        <dbReference type="ARBA" id="ARBA00023004"/>
    </source>
</evidence>
<evidence type="ECO:0000256" key="5">
    <source>
        <dbReference type="SAM" id="SignalP"/>
    </source>
</evidence>
<feature type="chain" id="PRO_5047338119" evidence="5">
    <location>
        <begin position="24"/>
        <end position="119"/>
    </location>
</feature>
<evidence type="ECO:0000256" key="2">
    <source>
        <dbReference type="ARBA" id="ARBA00022723"/>
    </source>
</evidence>
<evidence type="ECO:0000313" key="8">
    <source>
        <dbReference type="Proteomes" id="UP001331561"/>
    </source>
</evidence>
<dbReference type="InterPro" id="IPR036909">
    <property type="entry name" value="Cyt_c-like_dom_sf"/>
</dbReference>
<keyword evidence="3 4" id="KW-0408">Iron</keyword>
<evidence type="ECO:0000256" key="1">
    <source>
        <dbReference type="ARBA" id="ARBA00022617"/>
    </source>
</evidence>
<dbReference type="PROSITE" id="PS51007">
    <property type="entry name" value="CYTC"/>
    <property type="match status" value="1"/>
</dbReference>
<keyword evidence="8" id="KW-1185">Reference proteome</keyword>
<evidence type="ECO:0000256" key="4">
    <source>
        <dbReference type="PROSITE-ProRule" id="PRU00433"/>
    </source>
</evidence>
<sequence length="119" mass="13094">MKKPYRMQHIVPLGLSLVGLLYAQGAASAVDAAKAEALAKKEGCFKCHQIDKKKEADSFQSIATKLKGKPDADAEILKQLTQSPKVKFADGTEEEHKMIKTKDKGEIDNLIAWIRSLAK</sequence>
<dbReference type="Proteomes" id="UP001331561">
    <property type="component" value="Unassembled WGS sequence"/>
</dbReference>
<keyword evidence="5" id="KW-0732">Signal</keyword>
<organism evidence="7 8">
    <name type="scientific">Uliginosibacterium silvisoli</name>
    <dbReference type="NCBI Taxonomy" id="3114758"/>
    <lineage>
        <taxon>Bacteria</taxon>
        <taxon>Pseudomonadati</taxon>
        <taxon>Pseudomonadota</taxon>
        <taxon>Betaproteobacteria</taxon>
        <taxon>Rhodocyclales</taxon>
        <taxon>Zoogloeaceae</taxon>
        <taxon>Uliginosibacterium</taxon>
    </lineage>
</organism>
<feature type="domain" description="Cytochrome c" evidence="6">
    <location>
        <begin position="30"/>
        <end position="118"/>
    </location>
</feature>
<feature type="signal peptide" evidence="5">
    <location>
        <begin position="1"/>
        <end position="23"/>
    </location>
</feature>
<dbReference type="SUPFAM" id="SSF46626">
    <property type="entry name" value="Cytochrome c"/>
    <property type="match status" value="1"/>
</dbReference>
<protein>
    <submittedName>
        <fullName evidence="7">C-type cytochrome</fullName>
    </submittedName>
</protein>
<evidence type="ECO:0000313" key="7">
    <source>
        <dbReference type="EMBL" id="MEC5386133.1"/>
    </source>
</evidence>
<dbReference type="InterPro" id="IPR009056">
    <property type="entry name" value="Cyt_c-like_dom"/>
</dbReference>
<proteinExistence type="predicted"/>